<dbReference type="AlphaFoldDB" id="A0A820NL87"/>
<comment type="caution">
    <text evidence="1">The sequence shown here is derived from an EMBL/GenBank/DDBJ whole genome shotgun (WGS) entry which is preliminary data.</text>
</comment>
<reference evidence="1" key="1">
    <citation type="submission" date="2021-02" db="EMBL/GenBank/DDBJ databases">
        <authorList>
            <person name="Nowell W R."/>
        </authorList>
    </citation>
    <scope>NUCLEOTIDE SEQUENCE</scope>
</reference>
<sequence>MVDNLLNKVDNQQYRAGASVVDRHQSRGTALKGAELREIQTYLELVDDKRSLGNLYRIVTDDGFVRWVCHKEYDEVSYNKEMSKYIKEFEAMGECSIDEDDLEKLLDIIINRSSIRCLNMGSIRVRNFFGITKYTCQEMVAEFNNQSLKVRFSNTYYDGNTLMFTRFLLQNKIHKNLDLSATDFLWHESDLRQCMDSNAVLTDLAVEYSNNIDILNSILSLKTKRLQNLKLTHSLCASPTFSHFCELLKKNEKLLEIDLMDPSGLNDEACINLLLDTLKDHETIKHLSLHIQNIRPADQKETSLMKSLQKHGFISRLCISSSLISREFTEALIYASKEQSTLTYLEFYNCKVKKDDKAEMQSLYDNGSLPHLAFYSEPRWDVLLKETSGLINKGKRSSIFTDNGSSNFVQLVTLLLREDLEQN</sequence>
<dbReference type="InterPro" id="IPR032675">
    <property type="entry name" value="LRR_dom_sf"/>
</dbReference>
<dbReference type="SUPFAM" id="SSF52047">
    <property type="entry name" value="RNI-like"/>
    <property type="match status" value="1"/>
</dbReference>
<evidence type="ECO:0000313" key="2">
    <source>
        <dbReference type="Proteomes" id="UP000663866"/>
    </source>
</evidence>
<accession>A0A820NL87</accession>
<name>A0A820NL87_9BILA</name>
<gene>
    <name evidence="1" type="ORF">OVN521_LOCUS34248</name>
</gene>
<evidence type="ECO:0000313" key="1">
    <source>
        <dbReference type="EMBL" id="CAF4390273.1"/>
    </source>
</evidence>
<protein>
    <recommendedName>
        <fullName evidence="3">RNI-like protein</fullName>
    </recommendedName>
</protein>
<organism evidence="1 2">
    <name type="scientific">Rotaria magnacalcarata</name>
    <dbReference type="NCBI Taxonomy" id="392030"/>
    <lineage>
        <taxon>Eukaryota</taxon>
        <taxon>Metazoa</taxon>
        <taxon>Spiralia</taxon>
        <taxon>Gnathifera</taxon>
        <taxon>Rotifera</taxon>
        <taxon>Eurotatoria</taxon>
        <taxon>Bdelloidea</taxon>
        <taxon>Philodinida</taxon>
        <taxon>Philodinidae</taxon>
        <taxon>Rotaria</taxon>
    </lineage>
</organism>
<dbReference type="Proteomes" id="UP000663866">
    <property type="component" value="Unassembled WGS sequence"/>
</dbReference>
<evidence type="ECO:0008006" key="3">
    <source>
        <dbReference type="Google" id="ProtNLM"/>
    </source>
</evidence>
<dbReference type="EMBL" id="CAJOBG010039776">
    <property type="protein sequence ID" value="CAF4390273.1"/>
    <property type="molecule type" value="Genomic_DNA"/>
</dbReference>
<keyword evidence="2" id="KW-1185">Reference proteome</keyword>
<proteinExistence type="predicted"/>
<dbReference type="Gene3D" id="3.80.10.10">
    <property type="entry name" value="Ribonuclease Inhibitor"/>
    <property type="match status" value="1"/>
</dbReference>